<protein>
    <submittedName>
        <fullName evidence="1">Uncharacterized protein</fullName>
    </submittedName>
</protein>
<proteinExistence type="predicted"/>
<organism evidence="1 2">
    <name type="scientific">Tetragenococcus solitarius</name>
    <dbReference type="NCBI Taxonomy" id="71453"/>
    <lineage>
        <taxon>Bacteria</taxon>
        <taxon>Bacillati</taxon>
        <taxon>Bacillota</taxon>
        <taxon>Bacilli</taxon>
        <taxon>Lactobacillales</taxon>
        <taxon>Enterococcaceae</taxon>
        <taxon>Tetragenococcus</taxon>
    </lineage>
</organism>
<dbReference type="EMBL" id="BAAAXQ010000041">
    <property type="protein sequence ID" value="GAA3018132.1"/>
    <property type="molecule type" value="Genomic_DNA"/>
</dbReference>
<name>A0ABP6KMV5_9ENTE</name>
<keyword evidence="2" id="KW-1185">Reference proteome</keyword>
<reference evidence="2" key="1">
    <citation type="journal article" date="2019" name="Int. J. Syst. Evol. Microbiol.">
        <title>The Global Catalogue of Microorganisms (GCM) 10K type strain sequencing project: providing services to taxonomists for standard genome sequencing and annotation.</title>
        <authorList>
            <consortium name="The Broad Institute Genomics Platform"/>
            <consortium name="The Broad Institute Genome Sequencing Center for Infectious Disease"/>
            <person name="Wu L."/>
            <person name="Ma J."/>
        </authorList>
    </citation>
    <scope>NUCLEOTIDE SEQUENCE [LARGE SCALE GENOMIC DNA]</scope>
    <source>
        <strain evidence="2">JCM 8736</strain>
    </source>
</reference>
<gene>
    <name evidence="1" type="ORF">GCM10019998_13080</name>
</gene>
<evidence type="ECO:0000313" key="1">
    <source>
        <dbReference type="EMBL" id="GAA3018132.1"/>
    </source>
</evidence>
<dbReference type="Proteomes" id="UP001501577">
    <property type="component" value="Unassembled WGS sequence"/>
</dbReference>
<comment type="caution">
    <text evidence="1">The sequence shown here is derived from an EMBL/GenBank/DDBJ whole genome shotgun (WGS) entry which is preliminary data.</text>
</comment>
<accession>A0ABP6KMV5</accession>
<sequence length="60" mass="6972">MRFANLLKVSNCAIIVNVPKDEVYIEITDKQRYLFIGSKIVKFVRINSNEAKTKKERVLS</sequence>
<evidence type="ECO:0000313" key="2">
    <source>
        <dbReference type="Proteomes" id="UP001501577"/>
    </source>
</evidence>